<dbReference type="PANTHER" id="PTHR30126">
    <property type="entry name" value="HTH-TYPE TRANSCRIPTIONAL REGULATOR"/>
    <property type="match status" value="1"/>
</dbReference>
<accession>A0ABU1DJT2</accession>
<keyword evidence="2" id="KW-0805">Transcription regulation</keyword>
<proteinExistence type="inferred from homology"/>
<keyword evidence="4" id="KW-0804">Transcription</keyword>
<dbReference type="InterPro" id="IPR005119">
    <property type="entry name" value="LysR_subst-bd"/>
</dbReference>
<evidence type="ECO:0000256" key="4">
    <source>
        <dbReference type="ARBA" id="ARBA00023163"/>
    </source>
</evidence>
<evidence type="ECO:0000256" key="1">
    <source>
        <dbReference type="ARBA" id="ARBA00009437"/>
    </source>
</evidence>
<dbReference type="EMBL" id="JADBEO010000045">
    <property type="protein sequence ID" value="MDR4308278.1"/>
    <property type="molecule type" value="Genomic_DNA"/>
</dbReference>
<keyword evidence="3" id="KW-0238">DNA-binding</keyword>
<evidence type="ECO:0000313" key="7">
    <source>
        <dbReference type="Proteomes" id="UP001181622"/>
    </source>
</evidence>
<dbReference type="Proteomes" id="UP001181622">
    <property type="component" value="Unassembled WGS sequence"/>
</dbReference>
<evidence type="ECO:0000256" key="3">
    <source>
        <dbReference type="ARBA" id="ARBA00023125"/>
    </source>
</evidence>
<evidence type="ECO:0000256" key="2">
    <source>
        <dbReference type="ARBA" id="ARBA00023015"/>
    </source>
</evidence>
<feature type="domain" description="HTH lysR-type" evidence="5">
    <location>
        <begin position="10"/>
        <end position="67"/>
    </location>
</feature>
<evidence type="ECO:0000259" key="5">
    <source>
        <dbReference type="PROSITE" id="PS50931"/>
    </source>
</evidence>
<reference evidence="6" key="1">
    <citation type="submission" date="2020-10" db="EMBL/GenBank/DDBJ databases">
        <authorList>
            <person name="Abbas A."/>
            <person name="Razzaq R."/>
            <person name="Waqas M."/>
            <person name="Abbas N."/>
            <person name="Nielsen T.K."/>
            <person name="Hansen L.H."/>
            <person name="Hussain S."/>
            <person name="Shahid M."/>
        </authorList>
    </citation>
    <scope>NUCLEOTIDE SEQUENCE</scope>
    <source>
        <strain evidence="6">S14</strain>
    </source>
</reference>
<comment type="caution">
    <text evidence="6">The sequence shown here is derived from an EMBL/GenBank/DDBJ whole genome shotgun (WGS) entry which is preliminary data.</text>
</comment>
<dbReference type="Gene3D" id="1.10.10.10">
    <property type="entry name" value="Winged helix-like DNA-binding domain superfamily/Winged helix DNA-binding domain"/>
    <property type="match status" value="1"/>
</dbReference>
<sequence>MAGPRDEFPFSFAELNAFLAVCDEGTISAAARRLGVTQPAVSIALGELEARLGTRLVDRAVRPPVLTPAGALLRQRASALLSEARLIAPEMREIDRGRLPLLRIGVIDSLARSLTDVLVRTASEMADEVAIQAGLTAGHASNLLTRKLDVMFGLDDLADVPDLERWPILTEPYVLALSPGLAPPATLDDLRSLAAENEFVRYSARSSTGVDIDRHLRRLGLNFPRRLEFDTPYGVLIPLASGRSFAITTPICLIESGVAPDAVVCAPLPGPRLTRSVTLVGHPDRRRRAPKILAEAARRELRASVTSRLSRIAPALARSVAVVDD</sequence>
<dbReference type="Gene3D" id="3.40.190.10">
    <property type="entry name" value="Periplasmic binding protein-like II"/>
    <property type="match status" value="2"/>
</dbReference>
<comment type="similarity">
    <text evidence="1">Belongs to the LysR transcriptional regulatory family.</text>
</comment>
<dbReference type="InterPro" id="IPR036388">
    <property type="entry name" value="WH-like_DNA-bd_sf"/>
</dbReference>
<evidence type="ECO:0000313" key="6">
    <source>
        <dbReference type="EMBL" id="MDR4308278.1"/>
    </source>
</evidence>
<name>A0ABU1DJT2_9HYPH</name>
<organism evidence="6 7">
    <name type="scientific">Chelatococcus sambhunathii</name>
    <dbReference type="NCBI Taxonomy" id="363953"/>
    <lineage>
        <taxon>Bacteria</taxon>
        <taxon>Pseudomonadati</taxon>
        <taxon>Pseudomonadota</taxon>
        <taxon>Alphaproteobacteria</taxon>
        <taxon>Hyphomicrobiales</taxon>
        <taxon>Chelatococcaceae</taxon>
        <taxon>Chelatococcus</taxon>
    </lineage>
</organism>
<dbReference type="RefSeq" id="WP_309393893.1">
    <property type="nucleotide sequence ID" value="NZ_JADBEO010000045.1"/>
</dbReference>
<dbReference type="Pfam" id="PF00126">
    <property type="entry name" value="HTH_1"/>
    <property type="match status" value="1"/>
</dbReference>
<dbReference type="PANTHER" id="PTHR30126:SF40">
    <property type="entry name" value="HTH-TYPE TRANSCRIPTIONAL REGULATOR GLTR"/>
    <property type="match status" value="1"/>
</dbReference>
<protein>
    <submittedName>
        <fullName evidence="6">LysR family transcriptional regulator</fullName>
    </submittedName>
</protein>
<dbReference type="Pfam" id="PF03466">
    <property type="entry name" value="LysR_substrate"/>
    <property type="match status" value="1"/>
</dbReference>
<dbReference type="InterPro" id="IPR000847">
    <property type="entry name" value="LysR_HTH_N"/>
</dbReference>
<dbReference type="SUPFAM" id="SSF53850">
    <property type="entry name" value="Periplasmic binding protein-like II"/>
    <property type="match status" value="1"/>
</dbReference>
<dbReference type="PRINTS" id="PR00039">
    <property type="entry name" value="HTHLYSR"/>
</dbReference>
<gene>
    <name evidence="6" type="ORF">IHQ68_16795</name>
</gene>
<dbReference type="SUPFAM" id="SSF46785">
    <property type="entry name" value="Winged helix' DNA-binding domain"/>
    <property type="match status" value="1"/>
</dbReference>
<dbReference type="InterPro" id="IPR036390">
    <property type="entry name" value="WH_DNA-bd_sf"/>
</dbReference>
<dbReference type="CDD" id="cd05466">
    <property type="entry name" value="PBP2_LTTR_substrate"/>
    <property type="match status" value="1"/>
</dbReference>
<dbReference type="PROSITE" id="PS50931">
    <property type="entry name" value="HTH_LYSR"/>
    <property type="match status" value="1"/>
</dbReference>
<keyword evidence="7" id="KW-1185">Reference proteome</keyword>